<dbReference type="PROSITE" id="PS50188">
    <property type="entry name" value="B302_SPRY"/>
    <property type="match status" value="1"/>
</dbReference>
<dbReference type="InterPro" id="IPR013320">
    <property type="entry name" value="ConA-like_dom_sf"/>
</dbReference>
<dbReference type="Gene3D" id="3.30.40.10">
    <property type="entry name" value="Zinc/RING finger domain, C3HC4 (zinc finger)"/>
    <property type="match status" value="1"/>
</dbReference>
<organism evidence="8 9">
    <name type="scientific">Tegillarca granosa</name>
    <name type="common">Malaysian cockle</name>
    <name type="synonym">Anadara granosa</name>
    <dbReference type="NCBI Taxonomy" id="220873"/>
    <lineage>
        <taxon>Eukaryota</taxon>
        <taxon>Metazoa</taxon>
        <taxon>Spiralia</taxon>
        <taxon>Lophotrochozoa</taxon>
        <taxon>Mollusca</taxon>
        <taxon>Bivalvia</taxon>
        <taxon>Autobranchia</taxon>
        <taxon>Pteriomorphia</taxon>
        <taxon>Arcoida</taxon>
        <taxon>Arcoidea</taxon>
        <taxon>Arcidae</taxon>
        <taxon>Tegillarca</taxon>
    </lineage>
</organism>
<evidence type="ECO:0008006" key="10">
    <source>
        <dbReference type="Google" id="ProtNLM"/>
    </source>
</evidence>
<dbReference type="InterPro" id="IPR001870">
    <property type="entry name" value="B30.2/SPRY"/>
</dbReference>
<feature type="domain" description="RING-type" evidence="6">
    <location>
        <begin position="536"/>
        <end position="571"/>
    </location>
</feature>
<dbReference type="SMART" id="SM00449">
    <property type="entry name" value="SPRY"/>
    <property type="match status" value="1"/>
</dbReference>
<dbReference type="SUPFAM" id="SSF48371">
    <property type="entry name" value="ARM repeat"/>
    <property type="match status" value="1"/>
</dbReference>
<dbReference type="PROSITE" id="PS50089">
    <property type="entry name" value="ZF_RING_2"/>
    <property type="match status" value="1"/>
</dbReference>
<evidence type="ECO:0000256" key="3">
    <source>
        <dbReference type="ARBA" id="ARBA00022833"/>
    </source>
</evidence>
<keyword evidence="9" id="KW-1185">Reference proteome</keyword>
<dbReference type="InterPro" id="IPR003877">
    <property type="entry name" value="SPRY_dom"/>
</dbReference>
<evidence type="ECO:0000256" key="4">
    <source>
        <dbReference type="PROSITE-ProRule" id="PRU00175"/>
    </source>
</evidence>
<evidence type="ECO:0000313" key="9">
    <source>
        <dbReference type="Proteomes" id="UP001217089"/>
    </source>
</evidence>
<keyword evidence="3" id="KW-0862">Zinc</keyword>
<dbReference type="Proteomes" id="UP001217089">
    <property type="component" value="Unassembled WGS sequence"/>
</dbReference>
<proteinExistence type="predicted"/>
<evidence type="ECO:0000256" key="2">
    <source>
        <dbReference type="ARBA" id="ARBA00022771"/>
    </source>
</evidence>
<evidence type="ECO:0000313" key="8">
    <source>
        <dbReference type="EMBL" id="KAJ8302942.1"/>
    </source>
</evidence>
<dbReference type="EMBL" id="JARBDR010000917">
    <property type="protein sequence ID" value="KAJ8302942.1"/>
    <property type="molecule type" value="Genomic_DNA"/>
</dbReference>
<accession>A0ABQ9EG96</accession>
<feature type="compositionally biased region" description="Low complexity" evidence="5">
    <location>
        <begin position="77"/>
        <end position="88"/>
    </location>
</feature>
<dbReference type="PANTHER" id="PTHR13363:SF6">
    <property type="entry name" value="RING FINGER AND SPRY DOMAIN-CONTAINING PROTEIN 1"/>
    <property type="match status" value="1"/>
</dbReference>
<dbReference type="Pfam" id="PF13920">
    <property type="entry name" value="zf-C3HC4_3"/>
    <property type="match status" value="1"/>
</dbReference>
<dbReference type="InterPro" id="IPR016024">
    <property type="entry name" value="ARM-type_fold"/>
</dbReference>
<evidence type="ECO:0000256" key="1">
    <source>
        <dbReference type="ARBA" id="ARBA00022723"/>
    </source>
</evidence>
<dbReference type="InterPro" id="IPR013083">
    <property type="entry name" value="Znf_RING/FYVE/PHD"/>
</dbReference>
<gene>
    <name evidence="8" type="ORF">KUTeg_019338</name>
</gene>
<evidence type="ECO:0000259" key="6">
    <source>
        <dbReference type="PROSITE" id="PS50089"/>
    </source>
</evidence>
<reference evidence="8 9" key="1">
    <citation type="submission" date="2022-12" db="EMBL/GenBank/DDBJ databases">
        <title>Chromosome-level genome of Tegillarca granosa.</title>
        <authorList>
            <person name="Kim J."/>
        </authorList>
    </citation>
    <scope>NUCLEOTIDE SEQUENCE [LARGE SCALE GENOMIC DNA]</scope>
    <source>
        <strain evidence="8">Teg-2019</strain>
        <tissue evidence="8">Adductor muscle</tissue>
    </source>
</reference>
<dbReference type="InterPro" id="IPR001841">
    <property type="entry name" value="Znf_RING"/>
</dbReference>
<keyword evidence="1" id="KW-0479">Metal-binding</keyword>
<feature type="domain" description="B30.2/SPRY" evidence="7">
    <location>
        <begin position="308"/>
        <end position="491"/>
    </location>
</feature>
<dbReference type="CDD" id="cd16566">
    <property type="entry name" value="RING-HC_RSPRY1"/>
    <property type="match status" value="1"/>
</dbReference>
<feature type="region of interest" description="Disordered" evidence="5">
    <location>
        <begin position="70"/>
        <end position="118"/>
    </location>
</feature>
<sequence length="677" mass="76759">MADVNFRCHVTNMKQLMVFHTFKWIFVFGRIFSNPKILFVRYLDPVFHNILQRMGSCICVKKEEDTVDAQRGSNLTSSGSAAGHRASSQVQVLHSRQGSSRTQSNTSSGRRKMTSRRERNVDSLVLETLDLIRTLVDNEQEPPQAMLLLHKIADTEEGWLDVVKSLIMAIPIDDPLGPAVITLLLDECPLPTKEAILQLYSMLGLTDGKVSDKYKPVYCQRNIGIILGCLAEKLAGPNSISVLTPEVLKFLLNNLDKSTPSLVILHSLVALEKFSQTSENKLTISKALEDRKPNPLRLLEDFWRDSDYTRREGRELSYLQEDLKNINVMLNSNDVSEYLKISSDGLEARCDASSFESVRCTFQVDSGVWYYEVHIVTAGVMQIGWATKESNFLNHEGYGIGDDEFSMAYDGCRQLIWFQAHSRQHTHKCWKPGDTLGLLLDLEKHEIIFSLNGKCLAPYKELFDFARSGFFAAASFMSYQQCEFNFGSKPYKYPPKDVKFKSFNDFGTLTDEEKIILPRHKKLDMLKNIKVHEDSCTLCFDRKATNFLIPCRHGGFCFKCALQIEICPICRTEIQERVEEIENVIDNSKTVHNKHHSEIQNKPVDILNGESNTSNRTRLKDVTDDSRLQNSSHSDTAVNAEIIRRLDSANHSEMKNCKPIKVNVTATTANGISGDED</sequence>
<dbReference type="Gene3D" id="2.60.120.920">
    <property type="match status" value="1"/>
</dbReference>
<protein>
    <recommendedName>
        <fullName evidence="10">RING finger and SPRY domain-containing protein 1</fullName>
    </recommendedName>
</protein>
<dbReference type="Pfam" id="PF00622">
    <property type="entry name" value="SPRY"/>
    <property type="match status" value="1"/>
</dbReference>
<evidence type="ECO:0000259" key="7">
    <source>
        <dbReference type="PROSITE" id="PS50188"/>
    </source>
</evidence>
<comment type="caution">
    <text evidence="8">The sequence shown here is derived from an EMBL/GenBank/DDBJ whole genome shotgun (WGS) entry which is preliminary data.</text>
</comment>
<dbReference type="InterPro" id="IPR043136">
    <property type="entry name" value="B30.2/SPRY_sf"/>
</dbReference>
<keyword evidence="2 4" id="KW-0863">Zinc-finger</keyword>
<dbReference type="SUPFAM" id="SSF49899">
    <property type="entry name" value="Concanavalin A-like lectins/glucanases"/>
    <property type="match status" value="1"/>
</dbReference>
<dbReference type="InterPro" id="IPR045129">
    <property type="entry name" value="RNF123/RKP/RSPRY1"/>
</dbReference>
<dbReference type="PANTHER" id="PTHR13363">
    <property type="entry name" value="RING FINGER AND SRY DOMAIN-CONTAINING"/>
    <property type="match status" value="1"/>
</dbReference>
<feature type="compositionally biased region" description="Polar residues" evidence="5">
    <location>
        <begin position="89"/>
        <end position="108"/>
    </location>
</feature>
<dbReference type="SUPFAM" id="SSF57850">
    <property type="entry name" value="RING/U-box"/>
    <property type="match status" value="1"/>
</dbReference>
<evidence type="ECO:0000256" key="5">
    <source>
        <dbReference type="SAM" id="MobiDB-lite"/>
    </source>
</evidence>
<dbReference type="SMART" id="SM00184">
    <property type="entry name" value="RING"/>
    <property type="match status" value="1"/>
</dbReference>
<name>A0ABQ9EG96_TEGGR</name>